<protein>
    <submittedName>
        <fullName evidence="2">IS630 family transposase</fullName>
    </submittedName>
</protein>
<dbReference type="EMBL" id="JBHSGQ010000010">
    <property type="protein sequence ID" value="MFC4726329.1"/>
    <property type="molecule type" value="Genomic_DNA"/>
</dbReference>
<reference evidence="3" key="1">
    <citation type="journal article" date="2019" name="Int. J. Syst. Evol. Microbiol.">
        <title>The Global Catalogue of Microorganisms (GCM) 10K type strain sequencing project: providing services to taxonomists for standard genome sequencing and annotation.</title>
        <authorList>
            <consortium name="The Broad Institute Genomics Platform"/>
            <consortium name="The Broad Institute Genome Sequencing Center for Infectious Disease"/>
            <person name="Wu L."/>
            <person name="Ma J."/>
        </authorList>
    </citation>
    <scope>NUCLEOTIDE SEQUENCE [LARGE SCALE GENOMIC DNA]</scope>
    <source>
        <strain evidence="3">CCUG 62981</strain>
    </source>
</reference>
<dbReference type="SUPFAM" id="SSF46689">
    <property type="entry name" value="Homeodomain-like"/>
    <property type="match status" value="1"/>
</dbReference>
<accession>A0ABV9NFF6</accession>
<name>A0ABV9NFF6_9PROT</name>
<gene>
    <name evidence="2" type="ORF">ACFPB0_13615</name>
</gene>
<dbReference type="Pfam" id="PF13358">
    <property type="entry name" value="DDE_3"/>
    <property type="match status" value="1"/>
</dbReference>
<dbReference type="PANTHER" id="PTHR46564:SF1">
    <property type="entry name" value="TRANSPOSASE"/>
    <property type="match status" value="1"/>
</dbReference>
<feature type="domain" description="Tc1-like transposase DDE" evidence="1">
    <location>
        <begin position="146"/>
        <end position="287"/>
    </location>
</feature>
<dbReference type="NCBIfam" id="NF033545">
    <property type="entry name" value="transpos_IS630"/>
    <property type="match status" value="1"/>
</dbReference>
<organism evidence="2 3">
    <name type="scientific">Glycocaulis abyssi</name>
    <dbReference type="NCBI Taxonomy" id="1433403"/>
    <lineage>
        <taxon>Bacteria</taxon>
        <taxon>Pseudomonadati</taxon>
        <taxon>Pseudomonadota</taxon>
        <taxon>Alphaproteobacteria</taxon>
        <taxon>Maricaulales</taxon>
        <taxon>Maricaulaceae</taxon>
        <taxon>Glycocaulis</taxon>
    </lineage>
</organism>
<proteinExistence type="predicted"/>
<dbReference type="InterPro" id="IPR038717">
    <property type="entry name" value="Tc1-like_DDE_dom"/>
</dbReference>
<dbReference type="InterPro" id="IPR009057">
    <property type="entry name" value="Homeodomain-like_sf"/>
</dbReference>
<evidence type="ECO:0000313" key="2">
    <source>
        <dbReference type="EMBL" id="MFC4726329.1"/>
    </source>
</evidence>
<dbReference type="Proteomes" id="UP001596024">
    <property type="component" value="Unassembled WGS sequence"/>
</dbReference>
<evidence type="ECO:0000313" key="3">
    <source>
        <dbReference type="Proteomes" id="UP001596024"/>
    </source>
</evidence>
<dbReference type="PANTHER" id="PTHR46564">
    <property type="entry name" value="TRANSPOSASE"/>
    <property type="match status" value="1"/>
</dbReference>
<dbReference type="RefSeq" id="WP_371395249.1">
    <property type="nucleotide sequence ID" value="NZ_CP163422.1"/>
</dbReference>
<dbReference type="Gene3D" id="1.10.10.10">
    <property type="entry name" value="Winged helix-like DNA-binding domain superfamily/Winged helix DNA-binding domain"/>
    <property type="match status" value="1"/>
</dbReference>
<dbReference type="InterPro" id="IPR036397">
    <property type="entry name" value="RNaseH_sf"/>
</dbReference>
<keyword evidence="3" id="KW-1185">Reference proteome</keyword>
<evidence type="ECO:0000259" key="1">
    <source>
        <dbReference type="Pfam" id="PF13358"/>
    </source>
</evidence>
<comment type="caution">
    <text evidence="2">The sequence shown here is derived from an EMBL/GenBank/DDBJ whole genome shotgun (WGS) entry which is preliminary data.</text>
</comment>
<dbReference type="Gene3D" id="3.30.420.10">
    <property type="entry name" value="Ribonuclease H-like superfamily/Ribonuclease H"/>
    <property type="match status" value="1"/>
</dbReference>
<dbReference type="InterPro" id="IPR036388">
    <property type="entry name" value="WH-like_DNA-bd_sf"/>
</dbReference>
<sequence length="315" mass="35187">MRTLSEDLRLRAVRLVVEEGLSLRAVGRRLCIGEATVGRWARQYRRTGSVAARPRGNPGRSRLDPHEVYLLGLIEDRPDITLAEMVERLDADHGVRVQLSTLWSFLRKRGLTYKKKTAHASEQSREDVFKRRLKWFEHQPDLDPARLVFIDESGVSTKMARLRGRSLRGERCRAPVPHGHWKTITLVAGLRLNSVAAPALVDGAMDGETFLTWMRGMLVKELKPGDVVVMDNLPAHKVAGVRDAIEAVGARVAYLPPYSPDFNPIENAFAKLKALLRKAAARTVPELHDAVAQALDAITPAECANYFKACGYEPE</sequence>
<dbReference type="InterPro" id="IPR047655">
    <property type="entry name" value="Transpos_IS630-like"/>
</dbReference>
<dbReference type="Pfam" id="PF13384">
    <property type="entry name" value="HTH_23"/>
    <property type="match status" value="1"/>
</dbReference>